<keyword evidence="7" id="KW-1185">Reference proteome</keyword>
<feature type="transmembrane region" description="Helical" evidence="5">
    <location>
        <begin position="145"/>
        <end position="165"/>
    </location>
</feature>
<feature type="transmembrane region" description="Helical" evidence="5">
    <location>
        <begin position="287"/>
        <end position="306"/>
    </location>
</feature>
<sequence length="406" mass="44184">MVVKEERQGGCSVIVASSHGVQSYSDGTLDTPLLESPEHTSTSTSSHEEEPPWLKRFRGFLIVFGAATFLSSSSFIPVFNKRLFDSGRFHYPLFTTTVYLLVCALGGLAYFSSKSAWRCLGGRGAGSRCHYLTAKYWKDIVKATWLLGIAFGSKLGLANIGLDLVSTDYHVLFASTSLVWVAVIGYAFLGEQPTTEVWCLTLFMTVGNIMLSLQFTSEKQATVLGLVTNLLVPVLQGVCIVLMRHASLVLFPQWMTKESSNSGRLSGGANSLRGFETRDFYFNLDTLVGYTSVKCFFSFLAALAAALAKEGYFADVPFWDALSIGIALDLVVGSVVTFFLQGSLVLLSMLSVALTTGVLSVLKVIPQTFAAIWFSSSVFDPTALHIAGVSIIILSSLAYAWLRLKH</sequence>
<feature type="transmembrane region" description="Helical" evidence="5">
    <location>
        <begin position="221"/>
        <end position="243"/>
    </location>
</feature>
<evidence type="ECO:0008006" key="8">
    <source>
        <dbReference type="Google" id="ProtNLM"/>
    </source>
</evidence>
<keyword evidence="4 5" id="KW-0472">Membrane</keyword>
<organism evidence="6 7">
    <name type="scientific">Chloropicon primus</name>
    <dbReference type="NCBI Taxonomy" id="1764295"/>
    <lineage>
        <taxon>Eukaryota</taxon>
        <taxon>Viridiplantae</taxon>
        <taxon>Chlorophyta</taxon>
        <taxon>Chloropicophyceae</taxon>
        <taxon>Chloropicales</taxon>
        <taxon>Chloropicaceae</taxon>
        <taxon>Chloropicon</taxon>
    </lineage>
</organism>
<keyword evidence="2 5" id="KW-0812">Transmembrane</keyword>
<keyword evidence="3 5" id="KW-1133">Transmembrane helix</keyword>
<accession>A0A5B8MU50</accession>
<feature type="transmembrane region" description="Helical" evidence="5">
    <location>
        <begin position="382"/>
        <end position="402"/>
    </location>
</feature>
<feature type="transmembrane region" description="Helical" evidence="5">
    <location>
        <begin position="60"/>
        <end position="79"/>
    </location>
</feature>
<comment type="subcellular location">
    <subcellularLocation>
        <location evidence="1">Membrane</location>
        <topology evidence="1">Multi-pass membrane protein</topology>
    </subcellularLocation>
</comment>
<dbReference type="EMBL" id="CP031045">
    <property type="protein sequence ID" value="QDZ24043.1"/>
    <property type="molecule type" value="Genomic_DNA"/>
</dbReference>
<evidence type="ECO:0000256" key="1">
    <source>
        <dbReference type="ARBA" id="ARBA00004141"/>
    </source>
</evidence>
<dbReference type="PANTHER" id="PTHR11132">
    <property type="entry name" value="SOLUTE CARRIER FAMILY 35"/>
    <property type="match status" value="1"/>
</dbReference>
<evidence type="ECO:0000256" key="5">
    <source>
        <dbReference type="SAM" id="Phobius"/>
    </source>
</evidence>
<evidence type="ECO:0000256" key="2">
    <source>
        <dbReference type="ARBA" id="ARBA00022692"/>
    </source>
</evidence>
<feature type="transmembrane region" description="Helical" evidence="5">
    <location>
        <begin position="91"/>
        <end position="111"/>
    </location>
</feature>
<feature type="transmembrane region" description="Helical" evidence="5">
    <location>
        <begin position="197"/>
        <end position="215"/>
    </location>
</feature>
<evidence type="ECO:0000256" key="4">
    <source>
        <dbReference type="ARBA" id="ARBA00023136"/>
    </source>
</evidence>
<evidence type="ECO:0000313" key="7">
    <source>
        <dbReference type="Proteomes" id="UP000316726"/>
    </source>
</evidence>
<evidence type="ECO:0000313" key="6">
    <source>
        <dbReference type="EMBL" id="QDZ24043.1"/>
    </source>
</evidence>
<dbReference type="AlphaFoldDB" id="A0A5B8MU50"/>
<proteinExistence type="predicted"/>
<dbReference type="InterPro" id="IPR050186">
    <property type="entry name" value="TPT_transporter"/>
</dbReference>
<name>A0A5B8MU50_9CHLO</name>
<feature type="transmembrane region" description="Helical" evidence="5">
    <location>
        <begin position="171"/>
        <end position="190"/>
    </location>
</feature>
<dbReference type="GO" id="GO:0016020">
    <property type="term" value="C:membrane"/>
    <property type="evidence" value="ECO:0007669"/>
    <property type="project" value="UniProtKB-SubCell"/>
</dbReference>
<feature type="transmembrane region" description="Helical" evidence="5">
    <location>
        <begin position="352"/>
        <end position="376"/>
    </location>
</feature>
<protein>
    <recommendedName>
        <fullName evidence="8">EamA domain-containing protein</fullName>
    </recommendedName>
</protein>
<gene>
    <name evidence="6" type="ORF">A3770_12p65610</name>
</gene>
<dbReference type="OrthoDB" id="43802at2759"/>
<evidence type="ECO:0000256" key="3">
    <source>
        <dbReference type="ARBA" id="ARBA00022989"/>
    </source>
</evidence>
<dbReference type="Proteomes" id="UP000316726">
    <property type="component" value="Chromosome 12"/>
</dbReference>
<reference evidence="6 7" key="1">
    <citation type="submission" date="2018-07" db="EMBL/GenBank/DDBJ databases">
        <title>The complete nuclear genome of the prasinophyte Chloropicon primus (CCMP1205).</title>
        <authorList>
            <person name="Pombert J.-F."/>
            <person name="Otis C."/>
            <person name="Turmel M."/>
            <person name="Lemieux C."/>
        </authorList>
    </citation>
    <scope>NUCLEOTIDE SEQUENCE [LARGE SCALE GENOMIC DNA]</scope>
    <source>
        <strain evidence="6 7">CCMP1205</strain>
    </source>
</reference>
<feature type="transmembrane region" description="Helical" evidence="5">
    <location>
        <begin position="318"/>
        <end position="340"/>
    </location>
</feature>